<evidence type="ECO:0000256" key="1">
    <source>
        <dbReference type="SAM" id="MobiDB-lite"/>
    </source>
</evidence>
<comment type="caution">
    <text evidence="2">The sequence shown here is derived from an EMBL/GenBank/DDBJ whole genome shotgun (WGS) entry which is preliminary data.</text>
</comment>
<accession>A0ABS8Q773</accession>
<feature type="compositionally biased region" description="Polar residues" evidence="1">
    <location>
        <begin position="295"/>
        <end position="308"/>
    </location>
</feature>
<feature type="compositionally biased region" description="Low complexity" evidence="1">
    <location>
        <begin position="164"/>
        <end position="202"/>
    </location>
</feature>
<feature type="region of interest" description="Disordered" evidence="1">
    <location>
        <begin position="150"/>
        <end position="210"/>
    </location>
</feature>
<feature type="region of interest" description="Disordered" evidence="1">
    <location>
        <begin position="224"/>
        <end position="329"/>
    </location>
</feature>
<gene>
    <name evidence="2" type="ORF">LQ564_10870</name>
</gene>
<proteinExistence type="predicted"/>
<dbReference type="Proteomes" id="UP001179361">
    <property type="component" value="Unassembled WGS sequence"/>
</dbReference>
<evidence type="ECO:0000313" key="2">
    <source>
        <dbReference type="EMBL" id="MCD2516811.1"/>
    </source>
</evidence>
<feature type="compositionally biased region" description="Polar residues" evidence="1">
    <location>
        <begin position="224"/>
        <end position="270"/>
    </location>
</feature>
<sequence length="697" mass="75183">MQHTLVAVFDNRTDAQNAMNELLSSGFSRNEVKLSNADPTGMTDSVTGRSDTSASSTDTYADGTGVGIGESIKNFFSDLFGADNSEHASRYEGAVTRGHHVVTVRADSLPEVERAADIVERYGPTDIDEQASGAGLGGLGATGGLSESMRASAAGGLQQSSQMSAQSGLSGNLGSSSASASGSATGSNIGSTIGSTSSAASQQLDNPGDRNIFQQQSLNQAEPMGTTYQEPQGQSGLSATGGTNLQGSTLQENSVQSSSLEGTQNDRNIGSSGGQAGTLQGSSLEGSAYQGGATGSLQRDTTSSSFNEVQRGRSRIYSRTGEGAAGGSGLQVGSNFFGDDDDAYRNHFLANYTGEDYDTVKPAYAYGAESARSDKYRGRKWDDVENDLHSDWTSRNGGIANSAGDTWDKMKAAVRRGWDKMTSDDDDTIYRSHFSSTYGTSGASYDDYQPAYSYGAESARSDKYRGRKWDDVETDLSSDWSTRYGSTGSTWDKMKAAVRRGWDRMTLDDDNYYRSHYDTHLASSGVDYDSVKPAYSYGSEMRRSEMFRNRPWDDIEGDLRKGWDSRVEGGGTYAGSTPATTSASTTGSVGGAWDKMKAAVRHGWDKMTDDDDNDAAYRSHWNATYSTATDGSTYDEYKPAYSYGSEMARNEKYRGRQWNDVENDLRTDWDSRYANGGQSTWEKMKAAVRQGWDRMTA</sequence>
<name>A0ABS8Q773_9BURK</name>
<protein>
    <submittedName>
        <fullName evidence="2">General stress protein</fullName>
    </submittedName>
</protein>
<dbReference type="RefSeq" id="WP_231058098.1">
    <property type="nucleotide sequence ID" value="NZ_JAJNOC010000002.1"/>
</dbReference>
<evidence type="ECO:0000313" key="3">
    <source>
        <dbReference type="Proteomes" id="UP001179361"/>
    </source>
</evidence>
<feature type="compositionally biased region" description="Low complexity" evidence="1">
    <location>
        <begin position="47"/>
        <end position="58"/>
    </location>
</feature>
<feature type="region of interest" description="Disordered" evidence="1">
    <location>
        <begin position="34"/>
        <end position="58"/>
    </location>
</feature>
<organism evidence="2 3">
    <name type="scientific">Massilia phyllostachyos</name>
    <dbReference type="NCBI Taxonomy" id="2898585"/>
    <lineage>
        <taxon>Bacteria</taxon>
        <taxon>Pseudomonadati</taxon>
        <taxon>Pseudomonadota</taxon>
        <taxon>Betaproteobacteria</taxon>
        <taxon>Burkholderiales</taxon>
        <taxon>Oxalobacteraceae</taxon>
        <taxon>Telluria group</taxon>
        <taxon>Massilia</taxon>
    </lineage>
</organism>
<reference evidence="2" key="1">
    <citation type="submission" date="2021-11" db="EMBL/GenBank/DDBJ databases">
        <title>The complete genome of Massilia sp sp. G4R7.</title>
        <authorList>
            <person name="Liu L."/>
            <person name="Yue J."/>
            <person name="Yuan J."/>
            <person name="Yang F."/>
            <person name="Li L."/>
        </authorList>
    </citation>
    <scope>NUCLEOTIDE SEQUENCE</scope>
    <source>
        <strain evidence="2">G4R7</strain>
    </source>
</reference>
<dbReference type="EMBL" id="JAJNOC010000002">
    <property type="protein sequence ID" value="MCD2516811.1"/>
    <property type="molecule type" value="Genomic_DNA"/>
</dbReference>
<keyword evidence="3" id="KW-1185">Reference proteome</keyword>